<accession>A0A0K1PGW2</accession>
<sequence length="295" mass="30920">MTLLQAIVLGIVQGLTEFLPISSTAHLRIVPALLGWQDPGAAFSAVIQIGTVLAVLIYFRKDLWAMVTGFLRGLRAGKPLEDPHARLGLFIVAGTVPVVAAGLLFQKVIKSELRSLYVIAASLLVVGLAMAWADRRAVLSKLRQDGEGVSFRDALFIGFAQMFALIPGVSRSGSTIAAGLVRGLPRAEAARFSFLLSIPAVTGAGLKELLDLRHEGGLEGDGLMLVIVATVVSFVVGYAAIAGLIAFLKKRSVMVFVGYRILLAVALLGMLGAGVISHLDGAEASVVVVPADGGR</sequence>
<gene>
    <name evidence="14" type="primary">uppP</name>
    <name evidence="15" type="ORF">AKJ08_2746</name>
</gene>
<dbReference type="PANTHER" id="PTHR30622">
    <property type="entry name" value="UNDECAPRENYL-DIPHOSPHATASE"/>
    <property type="match status" value="1"/>
</dbReference>
<organism evidence="15 16">
    <name type="scientific">Vulgatibacter incomptus</name>
    <dbReference type="NCBI Taxonomy" id="1391653"/>
    <lineage>
        <taxon>Bacteria</taxon>
        <taxon>Pseudomonadati</taxon>
        <taxon>Myxococcota</taxon>
        <taxon>Myxococcia</taxon>
        <taxon>Myxococcales</taxon>
        <taxon>Cystobacterineae</taxon>
        <taxon>Vulgatibacteraceae</taxon>
        <taxon>Vulgatibacter</taxon>
    </lineage>
</organism>
<dbReference type="InterPro" id="IPR003824">
    <property type="entry name" value="UppP"/>
</dbReference>
<keyword evidence="6 14" id="KW-0812">Transmembrane</keyword>
<dbReference type="OrthoDB" id="9808289at2"/>
<dbReference type="GO" id="GO:0005886">
    <property type="term" value="C:plasma membrane"/>
    <property type="evidence" value="ECO:0007669"/>
    <property type="project" value="UniProtKB-SubCell"/>
</dbReference>
<dbReference type="EMBL" id="CP012332">
    <property type="protein sequence ID" value="AKU92359.1"/>
    <property type="molecule type" value="Genomic_DNA"/>
</dbReference>
<comment type="subcellular location">
    <subcellularLocation>
        <location evidence="1 14">Cell membrane</location>
        <topology evidence="1 14">Multi-pass membrane protein</topology>
    </subcellularLocation>
</comment>
<evidence type="ECO:0000256" key="6">
    <source>
        <dbReference type="ARBA" id="ARBA00022692"/>
    </source>
</evidence>
<dbReference type="STRING" id="1391653.AKJ08_2746"/>
<keyword evidence="7 14" id="KW-0378">Hydrolase</keyword>
<keyword evidence="14" id="KW-0133">Cell shape</keyword>
<dbReference type="RefSeq" id="WP_050726540.1">
    <property type="nucleotide sequence ID" value="NZ_CP012332.1"/>
</dbReference>
<comment type="miscellaneous">
    <text evidence="14">Bacitracin is thought to be involved in the inhibition of peptidoglycan synthesis by sequestering undecaprenyl diphosphate, thereby reducing the pool of lipid carrier available.</text>
</comment>
<comment type="catalytic activity">
    <reaction evidence="13 14">
        <text>di-trans,octa-cis-undecaprenyl diphosphate + H2O = di-trans,octa-cis-undecaprenyl phosphate + phosphate + H(+)</text>
        <dbReference type="Rhea" id="RHEA:28094"/>
        <dbReference type="ChEBI" id="CHEBI:15377"/>
        <dbReference type="ChEBI" id="CHEBI:15378"/>
        <dbReference type="ChEBI" id="CHEBI:43474"/>
        <dbReference type="ChEBI" id="CHEBI:58405"/>
        <dbReference type="ChEBI" id="CHEBI:60392"/>
        <dbReference type="EC" id="3.6.1.27"/>
    </reaction>
</comment>
<evidence type="ECO:0000313" key="15">
    <source>
        <dbReference type="EMBL" id="AKU92359.1"/>
    </source>
</evidence>
<dbReference type="GO" id="GO:0009252">
    <property type="term" value="P:peptidoglycan biosynthetic process"/>
    <property type="evidence" value="ECO:0007669"/>
    <property type="project" value="UniProtKB-KW"/>
</dbReference>
<dbReference type="AlphaFoldDB" id="A0A0K1PGW2"/>
<dbReference type="PATRIC" id="fig|1391653.3.peg.2857"/>
<feature type="transmembrane region" description="Helical" evidence="14">
    <location>
        <begin position="253"/>
        <end position="276"/>
    </location>
</feature>
<dbReference type="GO" id="GO:0008360">
    <property type="term" value="P:regulation of cell shape"/>
    <property type="evidence" value="ECO:0007669"/>
    <property type="project" value="UniProtKB-KW"/>
</dbReference>
<keyword evidence="16" id="KW-1185">Reference proteome</keyword>
<dbReference type="PANTHER" id="PTHR30622:SF4">
    <property type="entry name" value="UNDECAPRENYL-DIPHOSPHATASE"/>
    <property type="match status" value="1"/>
</dbReference>
<keyword evidence="5 14" id="KW-1003">Cell membrane</keyword>
<feature type="transmembrane region" description="Helical" evidence="14">
    <location>
        <begin position="115"/>
        <end position="133"/>
    </location>
</feature>
<evidence type="ECO:0000256" key="11">
    <source>
        <dbReference type="ARBA" id="ARBA00032707"/>
    </source>
</evidence>
<evidence type="ECO:0000256" key="8">
    <source>
        <dbReference type="ARBA" id="ARBA00022989"/>
    </source>
</evidence>
<evidence type="ECO:0000313" key="16">
    <source>
        <dbReference type="Proteomes" id="UP000055590"/>
    </source>
</evidence>
<keyword evidence="10 14" id="KW-0046">Antibiotic resistance</keyword>
<evidence type="ECO:0000256" key="12">
    <source>
        <dbReference type="ARBA" id="ARBA00032932"/>
    </source>
</evidence>
<dbReference type="GO" id="GO:0050380">
    <property type="term" value="F:undecaprenyl-diphosphatase activity"/>
    <property type="evidence" value="ECO:0007669"/>
    <property type="project" value="UniProtKB-UniRule"/>
</dbReference>
<dbReference type="Pfam" id="PF02673">
    <property type="entry name" value="BacA"/>
    <property type="match status" value="1"/>
</dbReference>
<dbReference type="NCBIfam" id="TIGR00753">
    <property type="entry name" value="undec_PP_bacA"/>
    <property type="match status" value="1"/>
</dbReference>
<dbReference type="GO" id="GO:0046677">
    <property type="term" value="P:response to antibiotic"/>
    <property type="evidence" value="ECO:0007669"/>
    <property type="project" value="UniProtKB-UniRule"/>
</dbReference>
<feature type="transmembrane region" description="Helical" evidence="14">
    <location>
        <begin position="222"/>
        <end position="247"/>
    </location>
</feature>
<dbReference type="GO" id="GO:0071555">
    <property type="term" value="P:cell wall organization"/>
    <property type="evidence" value="ECO:0007669"/>
    <property type="project" value="UniProtKB-KW"/>
</dbReference>
<evidence type="ECO:0000256" key="2">
    <source>
        <dbReference type="ARBA" id="ARBA00010621"/>
    </source>
</evidence>
<proteinExistence type="inferred from homology"/>
<keyword evidence="14" id="KW-0961">Cell wall biogenesis/degradation</keyword>
<reference evidence="15 16" key="1">
    <citation type="submission" date="2015-08" db="EMBL/GenBank/DDBJ databases">
        <authorList>
            <person name="Babu N.S."/>
            <person name="Beckwith C.J."/>
            <person name="Beseler K.G."/>
            <person name="Brison A."/>
            <person name="Carone J.V."/>
            <person name="Caskin T.P."/>
            <person name="Diamond M."/>
            <person name="Durham M.E."/>
            <person name="Foxe J.M."/>
            <person name="Go M."/>
            <person name="Henderson B.A."/>
            <person name="Jones I.B."/>
            <person name="McGettigan J.A."/>
            <person name="Micheletti S.J."/>
            <person name="Nasrallah M.E."/>
            <person name="Ortiz D."/>
            <person name="Piller C.R."/>
            <person name="Privatt S.R."/>
            <person name="Schneider S.L."/>
            <person name="Sharp S."/>
            <person name="Smith T.C."/>
            <person name="Stanton J.D."/>
            <person name="Ullery H.E."/>
            <person name="Wilson R.J."/>
            <person name="Serrano M.G."/>
            <person name="Buck G."/>
            <person name="Lee V."/>
            <person name="Wang Y."/>
            <person name="Carvalho R."/>
            <person name="Voegtly L."/>
            <person name="Shi R."/>
            <person name="Duckworth R."/>
            <person name="Johnson A."/>
            <person name="Loviza R."/>
            <person name="Walstead R."/>
            <person name="Shah Z."/>
            <person name="Kiflezghi M."/>
            <person name="Wade K."/>
            <person name="Ball S.L."/>
            <person name="Bradley K.W."/>
            <person name="Asai D.J."/>
            <person name="Bowman C.A."/>
            <person name="Russell D.A."/>
            <person name="Pope W.H."/>
            <person name="Jacobs-Sera D."/>
            <person name="Hendrix R.W."/>
            <person name="Hatfull G.F."/>
        </authorList>
    </citation>
    <scope>NUCLEOTIDE SEQUENCE [LARGE SCALE GENOMIC DNA]</scope>
    <source>
        <strain evidence="15 16">DSM 27710</strain>
    </source>
</reference>
<dbReference type="KEGG" id="vin:AKJ08_2746"/>
<evidence type="ECO:0000256" key="3">
    <source>
        <dbReference type="ARBA" id="ARBA00012374"/>
    </source>
</evidence>
<keyword evidence="14" id="KW-0573">Peptidoglycan synthesis</keyword>
<evidence type="ECO:0000256" key="14">
    <source>
        <dbReference type="HAMAP-Rule" id="MF_01006"/>
    </source>
</evidence>
<evidence type="ECO:0000256" key="13">
    <source>
        <dbReference type="ARBA" id="ARBA00047594"/>
    </source>
</evidence>
<evidence type="ECO:0000256" key="7">
    <source>
        <dbReference type="ARBA" id="ARBA00022801"/>
    </source>
</evidence>
<keyword evidence="8 14" id="KW-1133">Transmembrane helix</keyword>
<protein>
    <recommendedName>
        <fullName evidence="4 14">Undecaprenyl-diphosphatase</fullName>
        <ecNumber evidence="3 14">3.6.1.27</ecNumber>
    </recommendedName>
    <alternativeName>
        <fullName evidence="12 14">Bacitracin resistance protein</fullName>
    </alternativeName>
    <alternativeName>
        <fullName evidence="11 14">Undecaprenyl pyrophosphate phosphatase</fullName>
    </alternativeName>
</protein>
<comment type="function">
    <text evidence="14">Catalyzes the dephosphorylation of undecaprenyl diphosphate (UPP). Confers resistance to bacitracin.</text>
</comment>
<dbReference type="Proteomes" id="UP000055590">
    <property type="component" value="Chromosome"/>
</dbReference>
<evidence type="ECO:0000256" key="5">
    <source>
        <dbReference type="ARBA" id="ARBA00022475"/>
    </source>
</evidence>
<comment type="similarity">
    <text evidence="2 14">Belongs to the UppP family.</text>
</comment>
<evidence type="ECO:0000256" key="1">
    <source>
        <dbReference type="ARBA" id="ARBA00004651"/>
    </source>
</evidence>
<dbReference type="HAMAP" id="MF_01006">
    <property type="entry name" value="Undec_diphosphatase"/>
    <property type="match status" value="1"/>
</dbReference>
<evidence type="ECO:0000256" key="9">
    <source>
        <dbReference type="ARBA" id="ARBA00023136"/>
    </source>
</evidence>
<evidence type="ECO:0000256" key="4">
    <source>
        <dbReference type="ARBA" id="ARBA00021581"/>
    </source>
</evidence>
<keyword evidence="9 14" id="KW-0472">Membrane</keyword>
<feature type="transmembrane region" description="Helical" evidence="14">
    <location>
        <begin position="87"/>
        <end position="109"/>
    </location>
</feature>
<feature type="transmembrane region" description="Helical" evidence="14">
    <location>
        <begin position="40"/>
        <end position="59"/>
    </location>
</feature>
<name>A0A0K1PGW2_9BACT</name>
<evidence type="ECO:0000256" key="10">
    <source>
        <dbReference type="ARBA" id="ARBA00023251"/>
    </source>
</evidence>
<dbReference type="EC" id="3.6.1.27" evidence="3 14"/>